<keyword evidence="6" id="KW-1185">Reference proteome</keyword>
<gene>
    <name evidence="5" type="ORF">MEPE_04385</name>
</gene>
<evidence type="ECO:0000256" key="2">
    <source>
        <dbReference type="ARBA" id="ARBA00022540"/>
    </source>
</evidence>
<dbReference type="Gene3D" id="3.30.110.10">
    <property type="entry name" value="Translation initiation factor 3 (IF-3), C-terminal domain"/>
    <property type="match status" value="1"/>
</dbReference>
<comment type="similarity">
    <text evidence="1">Belongs to the IF-3 family.</text>
</comment>
<organism evidence="5 6">
    <name type="scientific">Melanopsichium pennsylvanicum</name>
    <dbReference type="NCBI Taxonomy" id="63383"/>
    <lineage>
        <taxon>Eukaryota</taxon>
        <taxon>Fungi</taxon>
        <taxon>Dikarya</taxon>
        <taxon>Basidiomycota</taxon>
        <taxon>Ustilaginomycotina</taxon>
        <taxon>Ustilaginomycetes</taxon>
        <taxon>Ustilaginales</taxon>
        <taxon>Ustilaginaceae</taxon>
        <taxon>Melanopsichium</taxon>
    </lineage>
</organism>
<evidence type="ECO:0000313" key="6">
    <source>
        <dbReference type="Proteomes" id="UP001294444"/>
    </source>
</evidence>
<evidence type="ECO:0000256" key="4">
    <source>
        <dbReference type="SAM" id="MobiDB-lite"/>
    </source>
</evidence>
<dbReference type="InterPro" id="IPR036788">
    <property type="entry name" value="T_IF-3_C_sf"/>
</dbReference>
<keyword evidence="3" id="KW-0648">Protein biosynthesis</keyword>
<dbReference type="PANTHER" id="PTHR10938:SF0">
    <property type="entry name" value="TRANSLATION INITIATION FACTOR IF-3, MITOCHONDRIAL"/>
    <property type="match status" value="1"/>
</dbReference>
<name>A0AAJ4XPS1_9BASI</name>
<protein>
    <recommendedName>
        <fullName evidence="7">Translation initiation factor 3 N-terminal domain-containing protein</fullName>
    </recommendedName>
</protein>
<evidence type="ECO:0008006" key="7">
    <source>
        <dbReference type="Google" id="ProtNLM"/>
    </source>
</evidence>
<reference evidence="5" key="1">
    <citation type="submission" date="2023-10" db="EMBL/GenBank/DDBJ databases">
        <authorList>
            <person name="Guldener U."/>
        </authorList>
    </citation>
    <scope>NUCLEOTIDE SEQUENCE</scope>
    <source>
        <strain evidence="5">Mp4</strain>
    </source>
</reference>
<dbReference type="InterPro" id="IPR001288">
    <property type="entry name" value="Translation_initiation_fac_3"/>
</dbReference>
<feature type="compositionally biased region" description="Basic and acidic residues" evidence="4">
    <location>
        <begin position="70"/>
        <end position="79"/>
    </location>
</feature>
<evidence type="ECO:0000256" key="3">
    <source>
        <dbReference type="ARBA" id="ARBA00022917"/>
    </source>
</evidence>
<dbReference type="PANTHER" id="PTHR10938">
    <property type="entry name" value="TRANSLATION INITIATION FACTOR IF-3"/>
    <property type="match status" value="1"/>
</dbReference>
<dbReference type="GO" id="GO:0043022">
    <property type="term" value="F:ribosome binding"/>
    <property type="evidence" value="ECO:0007669"/>
    <property type="project" value="TreeGrafter"/>
</dbReference>
<proteinExistence type="inferred from homology"/>
<evidence type="ECO:0000256" key="1">
    <source>
        <dbReference type="ARBA" id="ARBA00005439"/>
    </source>
</evidence>
<feature type="compositionally biased region" description="Low complexity" evidence="4">
    <location>
        <begin position="211"/>
        <end position="224"/>
    </location>
</feature>
<feature type="compositionally biased region" description="Low complexity" evidence="4">
    <location>
        <begin position="185"/>
        <end position="200"/>
    </location>
</feature>
<dbReference type="GO" id="GO:0070124">
    <property type="term" value="P:mitochondrial translational initiation"/>
    <property type="evidence" value="ECO:0007669"/>
    <property type="project" value="TreeGrafter"/>
</dbReference>
<keyword evidence="2" id="KW-0396">Initiation factor</keyword>
<dbReference type="AlphaFoldDB" id="A0AAJ4XPS1"/>
<feature type="region of interest" description="Disordered" evidence="4">
    <location>
        <begin position="58"/>
        <end position="81"/>
    </location>
</feature>
<dbReference type="Proteomes" id="UP001294444">
    <property type="component" value="Unassembled WGS sequence"/>
</dbReference>
<feature type="region of interest" description="Disordered" evidence="4">
    <location>
        <begin position="183"/>
        <end position="225"/>
    </location>
</feature>
<evidence type="ECO:0000313" key="5">
    <source>
        <dbReference type="EMBL" id="SNX85676.1"/>
    </source>
</evidence>
<dbReference type="GO" id="GO:0003743">
    <property type="term" value="F:translation initiation factor activity"/>
    <property type="evidence" value="ECO:0007669"/>
    <property type="project" value="UniProtKB-KW"/>
</dbReference>
<dbReference type="EMBL" id="OAPG01000011">
    <property type="protein sequence ID" value="SNX85676.1"/>
    <property type="molecule type" value="Genomic_DNA"/>
</dbReference>
<dbReference type="GO" id="GO:0032790">
    <property type="term" value="P:ribosome disassembly"/>
    <property type="evidence" value="ECO:0007669"/>
    <property type="project" value="TreeGrafter"/>
</dbReference>
<dbReference type="SUPFAM" id="SSF55200">
    <property type="entry name" value="Translation initiation factor IF3, C-terminal domain"/>
    <property type="match status" value="1"/>
</dbReference>
<accession>A0AAJ4XPS1</accession>
<feature type="compositionally biased region" description="Polar residues" evidence="4">
    <location>
        <begin position="60"/>
        <end position="69"/>
    </location>
</feature>
<sequence>MTMRTQTVTALRKAVHRTVAIPTSMIVAPRFSVSRTRAAVALSHPNFSTTSLSFAAPKNVATTSKPSSEPSKRPIRDDQIDSPYVRLVDPKSGALAGPFRTSAILSKLDRSKFFLQQVVPPLPDRATIEYDPTSTIITTTTTINTTTSSNGNGVDVSALVQFPICKLIDKKEEFDRLRNAKRKISLSSTSTSSSSSSSSSGQENPESTKFGINLNNNNSGNSIGTSKEVQLSWNVSENDLSHKLSKAKKEMMKGARINLIITTKSGGKRYMKGVNLKEDLKREELIKKIEEYLCKPEKNLQVDDEVMVEVVPIARRLQDIDWQKGGSAAVMSFERFRK</sequence>
<dbReference type="GO" id="GO:0005739">
    <property type="term" value="C:mitochondrion"/>
    <property type="evidence" value="ECO:0007669"/>
    <property type="project" value="TreeGrafter"/>
</dbReference>
<comment type="caution">
    <text evidence="5">The sequence shown here is derived from an EMBL/GenBank/DDBJ whole genome shotgun (WGS) entry which is preliminary data.</text>
</comment>